<evidence type="ECO:0000259" key="6">
    <source>
        <dbReference type="Pfam" id="PF13087"/>
    </source>
</evidence>
<dbReference type="Pfam" id="PF13087">
    <property type="entry name" value="AAA_12"/>
    <property type="match status" value="1"/>
</dbReference>
<dbReference type="Gene3D" id="3.40.50.300">
    <property type="entry name" value="P-loop containing nucleotide triphosphate hydrolases"/>
    <property type="match status" value="2"/>
</dbReference>
<evidence type="ECO:0000313" key="7">
    <source>
        <dbReference type="EMBL" id="CAJ0586333.1"/>
    </source>
</evidence>
<dbReference type="PANTHER" id="PTHR43788">
    <property type="entry name" value="DNA2/NAM7 HELICASE FAMILY MEMBER"/>
    <property type="match status" value="1"/>
</dbReference>
<feature type="non-terminal residue" evidence="7">
    <location>
        <position position="1182"/>
    </location>
</feature>
<keyword evidence="2" id="KW-0378">Hydrolase</keyword>
<dbReference type="SUPFAM" id="SSF52540">
    <property type="entry name" value="P-loop containing nucleoside triphosphate hydrolases"/>
    <property type="match status" value="1"/>
</dbReference>
<feature type="region of interest" description="Disordered" evidence="5">
    <location>
        <begin position="246"/>
        <end position="266"/>
    </location>
</feature>
<dbReference type="InterPro" id="IPR041679">
    <property type="entry name" value="DNA2/NAM7-like_C"/>
</dbReference>
<evidence type="ECO:0000256" key="1">
    <source>
        <dbReference type="ARBA" id="ARBA00022741"/>
    </source>
</evidence>
<dbReference type="GO" id="GO:0043139">
    <property type="term" value="F:5'-3' DNA helicase activity"/>
    <property type="evidence" value="ECO:0007669"/>
    <property type="project" value="TreeGrafter"/>
</dbReference>
<dbReference type="InterPro" id="IPR050534">
    <property type="entry name" value="Coronavir_polyprotein_1ab"/>
</dbReference>
<organism evidence="7 8">
    <name type="scientific">Mesorhabditis spiculigera</name>
    <dbReference type="NCBI Taxonomy" id="96644"/>
    <lineage>
        <taxon>Eukaryota</taxon>
        <taxon>Metazoa</taxon>
        <taxon>Ecdysozoa</taxon>
        <taxon>Nematoda</taxon>
        <taxon>Chromadorea</taxon>
        <taxon>Rhabditida</taxon>
        <taxon>Rhabditina</taxon>
        <taxon>Rhabditomorpha</taxon>
        <taxon>Rhabditoidea</taxon>
        <taxon>Rhabditidae</taxon>
        <taxon>Mesorhabditinae</taxon>
        <taxon>Mesorhabditis</taxon>
    </lineage>
</organism>
<feature type="compositionally biased region" description="Basic and acidic residues" evidence="5">
    <location>
        <begin position="28"/>
        <end position="43"/>
    </location>
</feature>
<dbReference type="Proteomes" id="UP001177023">
    <property type="component" value="Unassembled WGS sequence"/>
</dbReference>
<dbReference type="PANTHER" id="PTHR43788:SF16">
    <property type="entry name" value="HELICASE WITH ZINC FINGER 2"/>
    <property type="match status" value="1"/>
</dbReference>
<dbReference type="EMBL" id="CATQJA010002708">
    <property type="protein sequence ID" value="CAJ0586333.1"/>
    <property type="molecule type" value="Genomic_DNA"/>
</dbReference>
<keyword evidence="8" id="KW-1185">Reference proteome</keyword>
<dbReference type="GO" id="GO:0016787">
    <property type="term" value="F:hydrolase activity"/>
    <property type="evidence" value="ECO:0007669"/>
    <property type="project" value="UniProtKB-KW"/>
</dbReference>
<evidence type="ECO:0000313" key="8">
    <source>
        <dbReference type="Proteomes" id="UP001177023"/>
    </source>
</evidence>
<keyword evidence="4" id="KW-0067">ATP-binding</keyword>
<accession>A0AA36DFH6</accession>
<comment type="caution">
    <text evidence="7">The sequence shown here is derived from an EMBL/GenBank/DDBJ whole genome shotgun (WGS) entry which is preliminary data.</text>
</comment>
<keyword evidence="1" id="KW-0547">Nucleotide-binding</keyword>
<dbReference type="CDD" id="cd18808">
    <property type="entry name" value="SF1_C_Upf1"/>
    <property type="match status" value="1"/>
</dbReference>
<dbReference type="InterPro" id="IPR027417">
    <property type="entry name" value="P-loop_NTPase"/>
</dbReference>
<dbReference type="InterPro" id="IPR047187">
    <property type="entry name" value="SF1_C_Upf1"/>
</dbReference>
<proteinExistence type="predicted"/>
<keyword evidence="3" id="KW-0347">Helicase</keyword>
<protein>
    <recommendedName>
        <fullName evidence="6">DNA2/NAM7 helicase-like C-terminal domain-containing protein</fullName>
    </recommendedName>
</protein>
<feature type="domain" description="DNA2/NAM7 helicase-like C-terminal" evidence="6">
    <location>
        <begin position="969"/>
        <end position="1148"/>
    </location>
</feature>
<feature type="region of interest" description="Disordered" evidence="5">
    <location>
        <begin position="25"/>
        <end position="48"/>
    </location>
</feature>
<evidence type="ECO:0000256" key="4">
    <source>
        <dbReference type="ARBA" id="ARBA00022840"/>
    </source>
</evidence>
<name>A0AA36DFH6_9BILA</name>
<sequence length="1182" mass="133589">MINEPTPAPDVDPGVDPTQAVELTDDSVMEHDGPPVKIQRTDPEESQVTVSWTQFESDLSEIPLPEEVLNFKDPNIPKKDQEQLAGLQAFQLREESEKDSDSEADPDEQLEFEIEALPEERPAPRLLIDLSHRPSRNSYPDKPSEEEAEQELNHPWSYRALEQPRCTLEELRQLNVDFSDTFPSRSIRRQRKLNNYRQLHAPIRYTKDDEPIYPIHGLTHLDDVRAFRKHAKEVLIRYTNNPGLVAHEEPSSKAPKRPQKAGTWPTTDQPRMPILYRIIAYRTARGFLLEAVNIEVFAKFEELRFISLDSKSLDRANDTAGLHTLQGAIGDLIWVVELSIPNVFIRENMVEKTRAESRIRGIPLKDRKTVFRASIFEAIQRTEGEVCPGYTLYTPPSAAPYKKTTQLAVMGQSRVVHVPGDLLHGRYKRFASDQLYMCHTRKPISSANYLAIIPHSQDDENAILEYAKQIEPTVFAEAPMPRYVTTFPHSRTSDYQDRIDRFSKYKENSEFGCRILLENLRIGLSAQEVKESMEIDYKQWPAKVTLTKTVLNQSGIIKARVVIDGKTTAGAWTNRDEVIISFTGEAQLAVIARLMKISFEGNPIERTICDTIPNIIDYSRLDPIAVPDMEYDATVYRLSEHRPSWIQETLKKGFGHLKPHQPAYQMIDTLYNSQRGRRHLEEIPTTRRVPTLDKRIPTSTTVDNTPRQLTNEQRQAIALIASGTPIGAILAAFGTGKTTTIAEAVAHIAEQSRNRVIVCSNTNNAVGQLVNAILATNNENRERIVHRFKAEGIAETISTDGDLPTLAQSILEDPAGAPLTTTDRQKVIEFVRSRRLIQGYFANTLTLVSDILEAERNLMHDEIPGDNARAVYDIIARWRRPHVLAATINSLPRLQTGLFEQTLQTVRTIIIDESSVMPEAALVAMACRFPDASIYLVGDTKQSRPYSALMPQAQPIDYALRQALAVAMNSTQVPTVFFEKTWRAHPLVAEFASHFFYEGRLTTEVTDMQRPAFKRLHLNLPKAGPLVFVTYEGTAARSPGGSLSNTAECEYTRQILDRIRQSYPLRKTMVITFYNAQGEEVDQMLKDLAWADTRRTSVERSQGAETGIALVLTTRSERAQEGDWFTDRLRACVALTRARDAVIILGTKEAFASDWWTQAFQSAEGEGMVTSIDALLAHPQHL</sequence>
<evidence type="ECO:0000256" key="2">
    <source>
        <dbReference type="ARBA" id="ARBA00022801"/>
    </source>
</evidence>
<dbReference type="AlphaFoldDB" id="A0AA36DFH6"/>
<dbReference type="Pfam" id="PF13245">
    <property type="entry name" value="AAA_19"/>
    <property type="match status" value="1"/>
</dbReference>
<gene>
    <name evidence="7" type="ORF">MSPICULIGERA_LOCUS24340</name>
</gene>
<evidence type="ECO:0000256" key="3">
    <source>
        <dbReference type="ARBA" id="ARBA00022806"/>
    </source>
</evidence>
<dbReference type="GO" id="GO:0005524">
    <property type="term" value="F:ATP binding"/>
    <property type="evidence" value="ECO:0007669"/>
    <property type="project" value="UniProtKB-KW"/>
</dbReference>
<reference evidence="7" key="1">
    <citation type="submission" date="2023-06" db="EMBL/GenBank/DDBJ databases">
        <authorList>
            <person name="Delattre M."/>
        </authorList>
    </citation>
    <scope>NUCLEOTIDE SEQUENCE</scope>
    <source>
        <strain evidence="7">AF72</strain>
    </source>
</reference>
<feature type="region of interest" description="Disordered" evidence="5">
    <location>
        <begin position="114"/>
        <end position="156"/>
    </location>
</feature>
<evidence type="ECO:0000256" key="5">
    <source>
        <dbReference type="SAM" id="MobiDB-lite"/>
    </source>
</evidence>